<evidence type="ECO:0000313" key="15">
    <source>
        <dbReference type="Proteomes" id="UP000325957"/>
    </source>
</evidence>
<dbReference type="Proteomes" id="UP000325957">
    <property type="component" value="Unassembled WGS sequence"/>
</dbReference>
<evidence type="ECO:0000256" key="2">
    <source>
        <dbReference type="ARBA" id="ARBA00022475"/>
    </source>
</evidence>
<feature type="transmembrane region" description="Helical" evidence="13">
    <location>
        <begin position="265"/>
        <end position="286"/>
    </location>
</feature>
<proteinExistence type="predicted"/>
<feature type="transmembrane region" description="Helical" evidence="13">
    <location>
        <begin position="59"/>
        <end position="81"/>
    </location>
</feature>
<dbReference type="OrthoDB" id="5241540at2"/>
<evidence type="ECO:0000256" key="8">
    <source>
        <dbReference type="ARBA" id="ARBA00023133"/>
    </source>
</evidence>
<comment type="caution">
    <text evidence="14">The sequence shown here is derived from an EMBL/GenBank/DDBJ whole genome shotgun (WGS) entry which is preliminary data.</text>
</comment>
<dbReference type="GO" id="GO:0046872">
    <property type="term" value="F:metal ion binding"/>
    <property type="evidence" value="ECO:0007669"/>
    <property type="project" value="UniProtKB-KW"/>
</dbReference>
<feature type="region of interest" description="Disordered" evidence="12">
    <location>
        <begin position="1"/>
        <end position="40"/>
    </location>
</feature>
<comment type="subcellular location">
    <subcellularLocation>
        <location evidence="1">Membrane</location>
        <topology evidence="1">Multi-pass membrane protein</topology>
    </subcellularLocation>
</comment>
<evidence type="ECO:0000256" key="5">
    <source>
        <dbReference type="ARBA" id="ARBA00022989"/>
    </source>
</evidence>
<reference evidence="14 15" key="1">
    <citation type="submission" date="2019-05" db="EMBL/GenBank/DDBJ databases">
        <title>Kocuria coralli sp. nov., a novel actinobacterium isolated from coral reef seawater.</title>
        <authorList>
            <person name="Li J."/>
        </authorList>
    </citation>
    <scope>NUCLEOTIDE SEQUENCE [LARGE SCALE GENOMIC DNA]</scope>
    <source>
        <strain evidence="14 15">SCSIO 13007</strain>
    </source>
</reference>
<evidence type="ECO:0000256" key="1">
    <source>
        <dbReference type="ARBA" id="ARBA00004141"/>
    </source>
</evidence>
<gene>
    <name evidence="14" type="ORF">FCK90_03425</name>
</gene>
<feature type="region of interest" description="Disordered" evidence="12">
    <location>
        <begin position="354"/>
        <end position="376"/>
    </location>
</feature>
<keyword evidence="9 13" id="KW-0472">Membrane</keyword>
<feature type="transmembrane region" description="Helical" evidence="13">
    <location>
        <begin position="174"/>
        <end position="194"/>
    </location>
</feature>
<organism evidence="14 15">
    <name type="scientific">Kocuria coralli</name>
    <dbReference type="NCBI Taxonomy" id="1461025"/>
    <lineage>
        <taxon>Bacteria</taxon>
        <taxon>Bacillati</taxon>
        <taxon>Actinomycetota</taxon>
        <taxon>Actinomycetes</taxon>
        <taxon>Micrococcales</taxon>
        <taxon>Micrococcaceae</taxon>
        <taxon>Kocuria</taxon>
    </lineage>
</organism>
<dbReference type="GO" id="GO:0016020">
    <property type="term" value="C:membrane"/>
    <property type="evidence" value="ECO:0007669"/>
    <property type="project" value="UniProtKB-SubCell"/>
</dbReference>
<evidence type="ECO:0000256" key="3">
    <source>
        <dbReference type="ARBA" id="ARBA00022692"/>
    </source>
</evidence>
<keyword evidence="6" id="KW-0560">Oxidoreductase</keyword>
<dbReference type="InterPro" id="IPR003780">
    <property type="entry name" value="COX15/CtaA_fam"/>
</dbReference>
<keyword evidence="8" id="KW-0350">Heme biosynthesis</keyword>
<dbReference type="GO" id="GO:0006784">
    <property type="term" value="P:heme A biosynthetic process"/>
    <property type="evidence" value="ECO:0007669"/>
    <property type="project" value="InterPro"/>
</dbReference>
<keyword evidence="10" id="KW-1015">Disulfide bond</keyword>
<keyword evidence="15" id="KW-1185">Reference proteome</keyword>
<keyword evidence="5 13" id="KW-1133">Transmembrane helix</keyword>
<dbReference type="PANTHER" id="PTHR35457">
    <property type="entry name" value="HEME A SYNTHASE"/>
    <property type="match status" value="1"/>
</dbReference>
<comment type="pathway">
    <text evidence="11">Porphyrin-containing compound metabolism.</text>
</comment>
<accession>A0A5J5L193</accession>
<keyword evidence="7" id="KW-0408">Iron</keyword>
<feature type="transmembrane region" description="Helical" evidence="13">
    <location>
        <begin position="145"/>
        <end position="168"/>
    </location>
</feature>
<feature type="transmembrane region" description="Helical" evidence="13">
    <location>
        <begin position="323"/>
        <end position="344"/>
    </location>
</feature>
<evidence type="ECO:0000256" key="6">
    <source>
        <dbReference type="ARBA" id="ARBA00023002"/>
    </source>
</evidence>
<dbReference type="Pfam" id="PF02628">
    <property type="entry name" value="COX15-CtaA"/>
    <property type="match status" value="1"/>
</dbReference>
<dbReference type="GO" id="GO:0016491">
    <property type="term" value="F:oxidoreductase activity"/>
    <property type="evidence" value="ECO:0007669"/>
    <property type="project" value="UniProtKB-KW"/>
</dbReference>
<evidence type="ECO:0000256" key="12">
    <source>
        <dbReference type="SAM" id="MobiDB-lite"/>
    </source>
</evidence>
<evidence type="ECO:0000256" key="11">
    <source>
        <dbReference type="ARBA" id="ARBA00023444"/>
    </source>
</evidence>
<dbReference type="EMBL" id="SZWF01000003">
    <property type="protein sequence ID" value="KAA9394975.1"/>
    <property type="molecule type" value="Genomic_DNA"/>
</dbReference>
<sequence>MRPEPLVRPGREYVSYAPTDGPSTPAPQAPDAEQDSTGGSRNWRSSLGAFFFRTRADGWVLFTAWASLVANSLLILTGGLVRLTGSGLGCPTWPRCTDESWTSTAEMGLHGAIEFGNRLLTFVLAVVAVAAFLAVLRLRRRRPDFFALTLILGLGIPLQAVVGGITVHTGLNPWVVGIHFMISAVMIFLAATYVNRVRRAALPAVAEREAPGQAARSRALIRCSAVLMAVLAAVTVYLGTLVTGTGPHSGDAGEVVRHTFDAVSITRAHALPVYALVALVALSLIVGGGRWPRSVWRAYAVVGAVIVGQALIGFYQYFNGVPIVAVTLHLVGSAVMVATVAFAVEKAFAVTSAKNAPAEPPRGSATPAERTTDPAR</sequence>
<feature type="transmembrane region" description="Helical" evidence="13">
    <location>
        <begin position="298"/>
        <end position="317"/>
    </location>
</feature>
<evidence type="ECO:0000256" key="4">
    <source>
        <dbReference type="ARBA" id="ARBA00022723"/>
    </source>
</evidence>
<keyword evidence="4" id="KW-0479">Metal-binding</keyword>
<name>A0A5J5L193_9MICC</name>
<keyword evidence="3 13" id="KW-0812">Transmembrane</keyword>
<evidence type="ECO:0000256" key="13">
    <source>
        <dbReference type="SAM" id="Phobius"/>
    </source>
</evidence>
<dbReference type="AlphaFoldDB" id="A0A5J5L193"/>
<protein>
    <submittedName>
        <fullName evidence="14">Heme A synthase</fullName>
    </submittedName>
</protein>
<evidence type="ECO:0000256" key="9">
    <source>
        <dbReference type="ARBA" id="ARBA00023136"/>
    </source>
</evidence>
<evidence type="ECO:0000256" key="7">
    <source>
        <dbReference type="ARBA" id="ARBA00023004"/>
    </source>
</evidence>
<dbReference type="InterPro" id="IPR050450">
    <property type="entry name" value="COX15/CtaA_HemeA_synthase"/>
</dbReference>
<evidence type="ECO:0000256" key="10">
    <source>
        <dbReference type="ARBA" id="ARBA00023157"/>
    </source>
</evidence>
<dbReference type="PANTHER" id="PTHR35457:SF1">
    <property type="entry name" value="HEME A SYNTHASE"/>
    <property type="match status" value="1"/>
</dbReference>
<evidence type="ECO:0000313" key="14">
    <source>
        <dbReference type="EMBL" id="KAA9394975.1"/>
    </source>
</evidence>
<keyword evidence="2" id="KW-1003">Cell membrane</keyword>
<feature type="compositionally biased region" description="Basic and acidic residues" evidence="12">
    <location>
        <begin position="1"/>
        <end position="11"/>
    </location>
</feature>
<feature type="transmembrane region" description="Helical" evidence="13">
    <location>
        <begin position="225"/>
        <end position="245"/>
    </location>
</feature>
<feature type="transmembrane region" description="Helical" evidence="13">
    <location>
        <begin position="119"/>
        <end position="138"/>
    </location>
</feature>